<dbReference type="HOGENOM" id="CLU_833303_0_0_10"/>
<evidence type="ECO:0000313" key="2">
    <source>
        <dbReference type="EMBL" id="EIY86227.1"/>
    </source>
</evidence>
<dbReference type="Proteomes" id="UP000003566">
    <property type="component" value="Unassembled WGS sequence"/>
</dbReference>
<dbReference type="EMBL" id="AGXE01000013">
    <property type="protein sequence ID" value="EIY86227.1"/>
    <property type="molecule type" value="Genomic_DNA"/>
</dbReference>
<evidence type="ECO:0000259" key="1">
    <source>
        <dbReference type="Pfam" id="PF24738"/>
    </source>
</evidence>
<dbReference type="AlphaFoldDB" id="I9AFU5"/>
<dbReference type="InterPro" id="IPR056106">
    <property type="entry name" value="DUF7689"/>
</dbReference>
<organism evidence="2 3">
    <name type="scientific">Bacteroides xylanisolvens CL03T12C04</name>
    <dbReference type="NCBI Taxonomy" id="997892"/>
    <lineage>
        <taxon>Bacteria</taxon>
        <taxon>Pseudomonadati</taxon>
        <taxon>Bacteroidota</taxon>
        <taxon>Bacteroidia</taxon>
        <taxon>Bacteroidales</taxon>
        <taxon>Bacteroidaceae</taxon>
        <taxon>Bacteroides</taxon>
    </lineage>
</organism>
<name>I9AFU5_9BACE</name>
<feature type="domain" description="DUF7689" evidence="1">
    <location>
        <begin position="145"/>
        <end position="251"/>
    </location>
</feature>
<protein>
    <recommendedName>
        <fullName evidence="1">DUF7689 domain-containing protein</fullName>
    </recommendedName>
</protein>
<reference evidence="2 3" key="1">
    <citation type="submission" date="2012-02" db="EMBL/GenBank/DDBJ databases">
        <title>The Genome Sequence of Bacteroides xylanisolvens CL03T12C04.</title>
        <authorList>
            <consortium name="The Broad Institute Genome Sequencing Platform"/>
            <person name="Earl A."/>
            <person name="Ward D."/>
            <person name="Feldgarden M."/>
            <person name="Gevers D."/>
            <person name="Zitomersky N.L."/>
            <person name="Coyne M.J."/>
            <person name="Comstock L.E."/>
            <person name="Young S.K."/>
            <person name="Zeng Q."/>
            <person name="Gargeya S."/>
            <person name="Fitzgerald M."/>
            <person name="Haas B."/>
            <person name="Abouelleil A."/>
            <person name="Alvarado L."/>
            <person name="Arachchi H.M."/>
            <person name="Berlin A."/>
            <person name="Chapman S.B."/>
            <person name="Gearin G."/>
            <person name="Goldberg J."/>
            <person name="Griggs A."/>
            <person name="Gujja S."/>
            <person name="Hansen M."/>
            <person name="Heiman D."/>
            <person name="Howarth C."/>
            <person name="Larimer J."/>
            <person name="Lui A."/>
            <person name="MacDonald P.J.P."/>
            <person name="McCowen C."/>
            <person name="Montmayeur A."/>
            <person name="Murphy C."/>
            <person name="Neiman D."/>
            <person name="Pearson M."/>
            <person name="Priest M."/>
            <person name="Roberts A."/>
            <person name="Saif S."/>
            <person name="Shea T."/>
            <person name="Sisk P."/>
            <person name="Stolte C."/>
            <person name="Sykes S."/>
            <person name="Wortman J."/>
            <person name="Nusbaum C."/>
            <person name="Birren B."/>
        </authorList>
    </citation>
    <scope>NUCLEOTIDE SEQUENCE [LARGE SCALE GENOMIC DNA]</scope>
    <source>
        <strain evidence="2 3">CL03T12C04</strain>
    </source>
</reference>
<sequence>MLGMLEKNIYIRIIFTLNTCDMKQLTVVFALLCIFACSSEDIVSTVEESVKPANEVAIQTVNLLDSLEIMDYIYSIIGPMAKTRSNLPGGGYILPDNWDSQLTDEQRELIRNSFPRPLFSAERNALRKSFPLVEYSNTVVMNYPSSGYNCFAYSLGFNNKWIEFSTWDQVRYGYENASSVYHAAYDYMKGATSISRYYPVVWGWGNTPLHASLGGSPHCEAPYSKMGRMWLLWHLVSVFSNGMYGVPVETYGAVSPTRSLSEIDANAMKEISEDIHENIIFSPDELMMIARKVKTCRDSSRFESLFNEWKEAWHYSLSNNTATTRNLPQYADLKAMGKEIIPLLIEKMVTEEDNFFAIRLYEDLQDNPNLIIRYANDDPHQLEGLQQTTKKTIKKWLEYNSN</sequence>
<gene>
    <name evidence="2" type="ORF">HMPREF1074_02107</name>
</gene>
<evidence type="ECO:0000313" key="3">
    <source>
        <dbReference type="Proteomes" id="UP000003566"/>
    </source>
</evidence>
<dbReference type="PATRIC" id="fig|997892.3.peg.2163"/>
<comment type="caution">
    <text evidence="2">The sequence shown here is derived from an EMBL/GenBank/DDBJ whole genome shotgun (WGS) entry which is preliminary data.</text>
</comment>
<proteinExistence type="predicted"/>
<dbReference type="Pfam" id="PF24738">
    <property type="entry name" value="DUF7689"/>
    <property type="match status" value="1"/>
</dbReference>
<accession>I9AFU5</accession>